<dbReference type="PANTHER" id="PTHR30146">
    <property type="entry name" value="LACI-RELATED TRANSCRIPTIONAL REPRESSOR"/>
    <property type="match status" value="1"/>
</dbReference>
<name>A0ABS5BWE1_9BACT</name>
<dbReference type="EMBL" id="JAGKQQ010000001">
    <property type="protein sequence ID" value="MBP3958024.1"/>
    <property type="molecule type" value="Genomic_DNA"/>
</dbReference>
<keyword evidence="3" id="KW-0804">Transcription</keyword>
<keyword evidence="1" id="KW-0805">Transcription regulation</keyword>
<feature type="domain" description="Transcriptional regulator LacI/GalR-like sensor" evidence="4">
    <location>
        <begin position="19"/>
        <end position="144"/>
    </location>
</feature>
<evidence type="ECO:0000256" key="1">
    <source>
        <dbReference type="ARBA" id="ARBA00023015"/>
    </source>
</evidence>
<keyword evidence="2" id="KW-0238">DNA-binding</keyword>
<gene>
    <name evidence="5" type="ORF">J8F10_22440</name>
</gene>
<dbReference type="RefSeq" id="WP_210657628.1">
    <property type="nucleotide sequence ID" value="NZ_JAGKQQ010000001.1"/>
</dbReference>
<organism evidence="5 6">
    <name type="scientific">Gemmata palustris</name>
    <dbReference type="NCBI Taxonomy" id="2822762"/>
    <lineage>
        <taxon>Bacteria</taxon>
        <taxon>Pseudomonadati</taxon>
        <taxon>Planctomycetota</taxon>
        <taxon>Planctomycetia</taxon>
        <taxon>Gemmatales</taxon>
        <taxon>Gemmataceae</taxon>
        <taxon>Gemmata</taxon>
    </lineage>
</organism>
<evidence type="ECO:0000256" key="3">
    <source>
        <dbReference type="ARBA" id="ARBA00023163"/>
    </source>
</evidence>
<evidence type="ECO:0000256" key="2">
    <source>
        <dbReference type="ARBA" id="ARBA00023125"/>
    </source>
</evidence>
<evidence type="ECO:0000313" key="5">
    <source>
        <dbReference type="EMBL" id="MBP3958024.1"/>
    </source>
</evidence>
<sequence length="152" mass="16583">MRWTTWTGPRASRDTSSTWGAGARRAIVVASPTSSHNDKIAGYLYALHAATVDPDLGIASKPVVLYQGHDLSSREAYANLADQVRDLNLDGVVCFQDYTAMGLIFELLNRGIRVPDEVAVVGSDDLPMGDQFAIGITTYAYPSEGWRSKRFA</sequence>
<dbReference type="InterPro" id="IPR046335">
    <property type="entry name" value="LacI/GalR-like_sensor"/>
</dbReference>
<dbReference type="PANTHER" id="PTHR30146:SF109">
    <property type="entry name" value="HTH-TYPE TRANSCRIPTIONAL REGULATOR GALS"/>
    <property type="match status" value="1"/>
</dbReference>
<evidence type="ECO:0000313" key="6">
    <source>
        <dbReference type="Proteomes" id="UP000676565"/>
    </source>
</evidence>
<dbReference type="Proteomes" id="UP000676565">
    <property type="component" value="Unassembled WGS sequence"/>
</dbReference>
<protein>
    <submittedName>
        <fullName evidence="5">Substrate-binding domain-containing protein</fullName>
    </submittedName>
</protein>
<dbReference type="InterPro" id="IPR028082">
    <property type="entry name" value="Peripla_BP_I"/>
</dbReference>
<dbReference type="SUPFAM" id="SSF53822">
    <property type="entry name" value="Periplasmic binding protein-like I"/>
    <property type="match status" value="1"/>
</dbReference>
<dbReference type="Gene3D" id="3.40.50.2300">
    <property type="match status" value="1"/>
</dbReference>
<proteinExistence type="predicted"/>
<keyword evidence="6" id="KW-1185">Reference proteome</keyword>
<reference evidence="5 6" key="1">
    <citation type="submission" date="2021-04" db="EMBL/GenBank/DDBJ databases">
        <authorList>
            <person name="Ivanova A."/>
        </authorList>
    </citation>
    <scope>NUCLEOTIDE SEQUENCE [LARGE SCALE GENOMIC DNA]</scope>
    <source>
        <strain evidence="5 6">G18</strain>
    </source>
</reference>
<dbReference type="Pfam" id="PF13377">
    <property type="entry name" value="Peripla_BP_3"/>
    <property type="match status" value="1"/>
</dbReference>
<comment type="caution">
    <text evidence="5">The sequence shown here is derived from an EMBL/GenBank/DDBJ whole genome shotgun (WGS) entry which is preliminary data.</text>
</comment>
<evidence type="ECO:0000259" key="4">
    <source>
        <dbReference type="Pfam" id="PF13377"/>
    </source>
</evidence>
<accession>A0ABS5BWE1</accession>